<dbReference type="GO" id="GO:0003677">
    <property type="term" value="F:DNA binding"/>
    <property type="evidence" value="ECO:0007669"/>
    <property type="project" value="InterPro"/>
</dbReference>
<dbReference type="EMBL" id="PEZZ01000043">
    <property type="protein sequence ID" value="PIS04655.1"/>
    <property type="molecule type" value="Genomic_DNA"/>
</dbReference>
<dbReference type="AlphaFoldDB" id="A0A2H0VZX0"/>
<organism evidence="2 3">
    <name type="scientific">Candidatus Buchananbacteria bacterium CG10_big_fil_rev_8_21_14_0_10_42_9</name>
    <dbReference type="NCBI Taxonomy" id="1974526"/>
    <lineage>
        <taxon>Bacteria</taxon>
        <taxon>Candidatus Buchananiibacteriota</taxon>
    </lineage>
</organism>
<dbReference type="InterPro" id="IPR041657">
    <property type="entry name" value="HTH_17"/>
</dbReference>
<dbReference type="InterPro" id="IPR010093">
    <property type="entry name" value="SinI_DNA-bd"/>
</dbReference>
<dbReference type="Proteomes" id="UP000230935">
    <property type="component" value="Unassembled WGS sequence"/>
</dbReference>
<protein>
    <submittedName>
        <fullName evidence="2">Excisionase</fullName>
    </submittedName>
</protein>
<dbReference type="NCBIfam" id="TIGR01764">
    <property type="entry name" value="excise"/>
    <property type="match status" value="1"/>
</dbReference>
<dbReference type="Pfam" id="PF12728">
    <property type="entry name" value="HTH_17"/>
    <property type="match status" value="1"/>
</dbReference>
<dbReference type="InterPro" id="IPR009061">
    <property type="entry name" value="DNA-bd_dom_put_sf"/>
</dbReference>
<evidence type="ECO:0000313" key="3">
    <source>
        <dbReference type="Proteomes" id="UP000230935"/>
    </source>
</evidence>
<feature type="domain" description="Helix-turn-helix" evidence="1">
    <location>
        <begin position="8"/>
        <end position="58"/>
    </location>
</feature>
<comment type="caution">
    <text evidence="2">The sequence shown here is derived from an EMBL/GenBank/DDBJ whole genome shotgun (WGS) entry which is preliminary data.</text>
</comment>
<sequence>MADFKYKLLTTEEVAEIFKVNLRTVYRWIDAGKLRAAKIGHKTYRIYEHDVVKFINSRMVTPKNDR</sequence>
<evidence type="ECO:0000313" key="2">
    <source>
        <dbReference type="EMBL" id="PIS04655.1"/>
    </source>
</evidence>
<reference evidence="3" key="1">
    <citation type="submission" date="2017-09" db="EMBL/GenBank/DDBJ databases">
        <title>Depth-based differentiation of microbial function through sediment-hosted aquifers and enrichment of novel symbionts in the deep terrestrial subsurface.</title>
        <authorList>
            <person name="Probst A.J."/>
            <person name="Ladd B."/>
            <person name="Jarett J.K."/>
            <person name="Geller-Mcgrath D.E."/>
            <person name="Sieber C.M.K."/>
            <person name="Emerson J.B."/>
            <person name="Anantharaman K."/>
            <person name="Thomas B.C."/>
            <person name="Malmstrom R."/>
            <person name="Stieglmeier M."/>
            <person name="Klingl A."/>
            <person name="Woyke T."/>
            <person name="Ryan C.M."/>
            <person name="Banfield J.F."/>
        </authorList>
    </citation>
    <scope>NUCLEOTIDE SEQUENCE [LARGE SCALE GENOMIC DNA]</scope>
</reference>
<proteinExistence type="predicted"/>
<dbReference type="SUPFAM" id="SSF46955">
    <property type="entry name" value="Putative DNA-binding domain"/>
    <property type="match status" value="1"/>
</dbReference>
<dbReference type="Gene3D" id="1.10.1660.10">
    <property type="match status" value="1"/>
</dbReference>
<accession>A0A2H0VZX0</accession>
<evidence type="ECO:0000259" key="1">
    <source>
        <dbReference type="Pfam" id="PF12728"/>
    </source>
</evidence>
<name>A0A2H0VZX0_9BACT</name>
<gene>
    <name evidence="2" type="ORF">COT81_05235</name>
</gene>